<accession>A0ABS8CJB8</accession>
<protein>
    <submittedName>
        <fullName evidence="2">Uncharacterized protein</fullName>
    </submittedName>
</protein>
<feature type="transmembrane region" description="Helical" evidence="1">
    <location>
        <begin position="189"/>
        <end position="214"/>
    </location>
</feature>
<feature type="transmembrane region" description="Helical" evidence="1">
    <location>
        <begin position="129"/>
        <end position="149"/>
    </location>
</feature>
<feature type="transmembrane region" description="Helical" evidence="1">
    <location>
        <begin position="226"/>
        <end position="246"/>
    </location>
</feature>
<gene>
    <name evidence="2" type="ORF">H0485_05590</name>
</gene>
<keyword evidence="1" id="KW-1133">Transmembrane helix</keyword>
<dbReference type="Proteomes" id="UP001198571">
    <property type="component" value="Unassembled WGS sequence"/>
</dbReference>
<evidence type="ECO:0000256" key="1">
    <source>
        <dbReference type="SAM" id="Phobius"/>
    </source>
</evidence>
<feature type="transmembrane region" description="Helical" evidence="1">
    <location>
        <begin position="12"/>
        <end position="33"/>
    </location>
</feature>
<reference evidence="2 3" key="1">
    <citation type="submission" date="2020-07" db="EMBL/GenBank/DDBJ databases">
        <title>Pseudogemmobacter sp. nov., isolated from poultry manure in Taiwan.</title>
        <authorList>
            <person name="Lin S.-Y."/>
            <person name="Tang Y.-S."/>
            <person name="Young C.-C."/>
        </authorList>
    </citation>
    <scope>NUCLEOTIDE SEQUENCE [LARGE SCALE GENOMIC DNA]</scope>
    <source>
        <strain evidence="2 3">CC-YST710</strain>
    </source>
</reference>
<feature type="transmembrane region" description="Helical" evidence="1">
    <location>
        <begin position="381"/>
        <end position="399"/>
    </location>
</feature>
<sequence>MLKLPTARPTIGMICLIAIAIVLLNAVTGYFTVGETMREADNDDLMRLVAVRDWLGGQGWFDYQQYRLLPPEGVAMHWSRYIDLGIAALLVPGSWLLGQAGGEALALVFWPGLLAVIMVLVTGYGAGRILGLAGAAGALIFAMTWGKLIGEFSPGRIDHHNVQLLLSSAVLYLTLMPERRGFNGMLAGTLSALSMAVGLEMLPFLLLLHGLAALRFAFGLQGSGRFLFSFGLSQVIAAPLFLAGQVPVQTWGMRYCDVLALPLLSLIAIGALASVLPVLAGSFLRSAPARLALMLALGIVGLWLASPMLLPCLAGPYADVTPEARHIIDTVISEARSIPDLLINRPLVVLSIMLPALAVAGLGAGYAVAFRQRLTGLQCEALIFALILSCTGFVFALGQIRAINIAVPALPLLAGFTGWGFLQHRAGSVWRAPMALVILLTLPPFVDLMGPKLRLWISGPSGSWSGQSAACRDVDSMAQIAALPPGTIVFSNMNLGAAILAYTSQSATSAPYHRSSDAFWNGYGALGSAEALQKALEKSGATVLALCTKSPMEARQDWLQQLHGGVVPDWLTALPAAAGDLSLYQVNHAALPGAGRQEDRP</sequence>
<feature type="transmembrane region" description="Helical" evidence="1">
    <location>
        <begin position="429"/>
        <end position="446"/>
    </location>
</feature>
<keyword evidence="3" id="KW-1185">Reference proteome</keyword>
<dbReference type="EMBL" id="JACDXX010000004">
    <property type="protein sequence ID" value="MCB5409474.1"/>
    <property type="molecule type" value="Genomic_DNA"/>
</dbReference>
<name>A0ABS8CJB8_9RHOB</name>
<evidence type="ECO:0000313" key="2">
    <source>
        <dbReference type="EMBL" id="MCB5409474.1"/>
    </source>
</evidence>
<keyword evidence="1" id="KW-0472">Membrane</keyword>
<organism evidence="2 3">
    <name type="scientific">Pseudogemmobacter faecipullorum</name>
    <dbReference type="NCBI Taxonomy" id="2755041"/>
    <lineage>
        <taxon>Bacteria</taxon>
        <taxon>Pseudomonadati</taxon>
        <taxon>Pseudomonadota</taxon>
        <taxon>Alphaproteobacteria</taxon>
        <taxon>Rhodobacterales</taxon>
        <taxon>Paracoccaceae</taxon>
        <taxon>Pseudogemmobacter</taxon>
    </lineage>
</organism>
<evidence type="ECO:0000313" key="3">
    <source>
        <dbReference type="Proteomes" id="UP001198571"/>
    </source>
</evidence>
<feature type="transmembrane region" description="Helical" evidence="1">
    <location>
        <begin position="347"/>
        <end position="369"/>
    </location>
</feature>
<comment type="caution">
    <text evidence="2">The sequence shown here is derived from an EMBL/GenBank/DDBJ whole genome shotgun (WGS) entry which is preliminary data.</text>
</comment>
<proteinExistence type="predicted"/>
<feature type="transmembrane region" description="Helical" evidence="1">
    <location>
        <begin position="258"/>
        <end position="279"/>
    </location>
</feature>
<feature type="transmembrane region" description="Helical" evidence="1">
    <location>
        <begin position="291"/>
        <end position="310"/>
    </location>
</feature>
<keyword evidence="1" id="KW-0812">Transmembrane</keyword>
<dbReference type="RefSeq" id="WP_226934381.1">
    <property type="nucleotide sequence ID" value="NZ_JACDXX010000004.1"/>
</dbReference>
<feature type="transmembrane region" description="Helical" evidence="1">
    <location>
        <begin position="405"/>
        <end position="422"/>
    </location>
</feature>
<feature type="transmembrane region" description="Helical" evidence="1">
    <location>
        <begin position="104"/>
        <end position="123"/>
    </location>
</feature>